<evidence type="ECO:0000313" key="3">
    <source>
        <dbReference type="EMBL" id="GEO89692.1"/>
    </source>
</evidence>
<organism evidence="3 4">
    <name type="scientific">Aeromicrobium flavum</name>
    <dbReference type="NCBI Taxonomy" id="416568"/>
    <lineage>
        <taxon>Bacteria</taxon>
        <taxon>Bacillati</taxon>
        <taxon>Actinomycetota</taxon>
        <taxon>Actinomycetes</taxon>
        <taxon>Propionibacteriales</taxon>
        <taxon>Nocardioidaceae</taxon>
        <taxon>Aeromicrobium</taxon>
    </lineage>
</organism>
<evidence type="ECO:0000259" key="2">
    <source>
        <dbReference type="PROSITE" id="PS51782"/>
    </source>
</evidence>
<keyword evidence="4" id="KW-1185">Reference proteome</keyword>
<feature type="domain" description="LysM" evidence="2">
    <location>
        <begin position="95"/>
        <end position="151"/>
    </location>
</feature>
<reference evidence="3 4" key="1">
    <citation type="submission" date="2019-07" db="EMBL/GenBank/DDBJ databases">
        <title>Whole genome shotgun sequence of Aeromicrobium flavum NBRC 107625.</title>
        <authorList>
            <person name="Hosoyama A."/>
            <person name="Uohara A."/>
            <person name="Ohji S."/>
            <person name="Ichikawa N."/>
        </authorList>
    </citation>
    <scope>NUCLEOTIDE SEQUENCE [LARGE SCALE GENOMIC DNA]</scope>
    <source>
        <strain evidence="3 4">NBRC 107625</strain>
    </source>
</reference>
<accession>A0A512HW69</accession>
<proteinExistence type="predicted"/>
<sequence>MWESTLREVLAAALLLWGLWWVLVLLVSVVDRRLAARIAPPVLRALLVAGAVASTATPARAAPPEALDPLHGLHLPERPVTPTAAAPAPRPTATPAHVVVPGDSLWSIARDHSPGADDARIAAEVRRWHATNRDVIGDDPELIHPGQRLDPPGAR</sequence>
<dbReference type="CDD" id="cd00118">
    <property type="entry name" value="LysM"/>
    <property type="match status" value="1"/>
</dbReference>
<dbReference type="InterPro" id="IPR018392">
    <property type="entry name" value="LysM"/>
</dbReference>
<comment type="caution">
    <text evidence="3">The sequence shown here is derived from an EMBL/GenBank/DDBJ whole genome shotgun (WGS) entry which is preliminary data.</text>
</comment>
<dbReference type="Gene3D" id="3.10.350.10">
    <property type="entry name" value="LysM domain"/>
    <property type="match status" value="1"/>
</dbReference>
<protein>
    <recommendedName>
        <fullName evidence="2">LysM domain-containing protein</fullName>
    </recommendedName>
</protein>
<dbReference type="Proteomes" id="UP000321769">
    <property type="component" value="Unassembled WGS sequence"/>
</dbReference>
<gene>
    <name evidence="3" type="ORF">AFL01nite_20190</name>
</gene>
<evidence type="ECO:0000256" key="1">
    <source>
        <dbReference type="SAM" id="MobiDB-lite"/>
    </source>
</evidence>
<feature type="compositionally biased region" description="Low complexity" evidence="1">
    <location>
        <begin position="80"/>
        <end position="96"/>
    </location>
</feature>
<name>A0A512HW69_9ACTN</name>
<dbReference type="Pfam" id="PF01476">
    <property type="entry name" value="LysM"/>
    <property type="match status" value="1"/>
</dbReference>
<feature type="region of interest" description="Disordered" evidence="1">
    <location>
        <begin position="58"/>
        <end position="96"/>
    </location>
</feature>
<evidence type="ECO:0000313" key="4">
    <source>
        <dbReference type="Proteomes" id="UP000321769"/>
    </source>
</evidence>
<dbReference type="OrthoDB" id="3210682at2"/>
<dbReference type="RefSeq" id="WP_146827565.1">
    <property type="nucleotide sequence ID" value="NZ_BAAAYQ010000001.1"/>
</dbReference>
<dbReference type="AlphaFoldDB" id="A0A512HW69"/>
<dbReference type="EMBL" id="BJZQ01000009">
    <property type="protein sequence ID" value="GEO89692.1"/>
    <property type="molecule type" value="Genomic_DNA"/>
</dbReference>
<feature type="region of interest" description="Disordered" evidence="1">
    <location>
        <begin position="136"/>
        <end position="155"/>
    </location>
</feature>
<dbReference type="PROSITE" id="PS51782">
    <property type="entry name" value="LYSM"/>
    <property type="match status" value="1"/>
</dbReference>
<dbReference type="InterPro" id="IPR036779">
    <property type="entry name" value="LysM_dom_sf"/>
</dbReference>